<evidence type="ECO:0000313" key="1">
    <source>
        <dbReference type="Proteomes" id="UP000887566"/>
    </source>
</evidence>
<proteinExistence type="predicted"/>
<keyword evidence="1" id="KW-1185">Reference proteome</keyword>
<dbReference type="WBParaSite" id="PSAMB.scaffold141size73288.g2446.t1">
    <property type="protein sequence ID" value="PSAMB.scaffold141size73288.g2446.t1"/>
    <property type="gene ID" value="PSAMB.scaffold141size73288.g2446"/>
</dbReference>
<dbReference type="Proteomes" id="UP000887566">
    <property type="component" value="Unplaced"/>
</dbReference>
<evidence type="ECO:0000313" key="2">
    <source>
        <dbReference type="WBParaSite" id="PSAMB.scaffold141size73288.g2446.t1"/>
    </source>
</evidence>
<dbReference type="AlphaFoldDB" id="A0A914V337"/>
<protein>
    <submittedName>
        <fullName evidence="2">Uncharacterized protein</fullName>
    </submittedName>
</protein>
<accession>A0A914V337</accession>
<organism evidence="1 2">
    <name type="scientific">Plectus sambesii</name>
    <dbReference type="NCBI Taxonomy" id="2011161"/>
    <lineage>
        <taxon>Eukaryota</taxon>
        <taxon>Metazoa</taxon>
        <taxon>Ecdysozoa</taxon>
        <taxon>Nematoda</taxon>
        <taxon>Chromadorea</taxon>
        <taxon>Plectida</taxon>
        <taxon>Plectina</taxon>
        <taxon>Plectoidea</taxon>
        <taxon>Plectidae</taxon>
        <taxon>Plectus</taxon>
    </lineage>
</organism>
<name>A0A914V337_9BILA</name>
<reference evidence="2" key="1">
    <citation type="submission" date="2022-11" db="UniProtKB">
        <authorList>
            <consortium name="WormBaseParasite"/>
        </authorList>
    </citation>
    <scope>IDENTIFICATION</scope>
</reference>
<sequence>MRQKLNARADFKLDYDFRAHLESFQCTLVGCLAKNSCHSSSTCLSPDRDLKLPGNFTIQYPSGQRQEFLMKDVDQARQKMALCGLEVIQSILAPRLEHCVKCKLNLGPYWKLPIVTADQLAKNLSAVILAQNTVYQEESALREIARQMNAEAGKFCPNTDCRHAAQTCISNALEAAEKKISHPWHSPYGNAQDAVHNFCRAREICTKSCMNNRCVNAYLQIPAAINTCYDWSEAANESDILAPYLNCLARQQGFPPFSAASDVVLFKTNTLRKLTNLMRDDLQVRTGKFRGNLTEFATAATDECNPTFALTSNEDQLENKFNVVEVEKDEMYLLLPKKDAELRRRRKRQADKQGVCTQYNALKAQMDKQCSEGGDKPISSAAPISTTTKRQIETLLAAGESAFDEGVVGPTIIVKQNVFALNHPFLKYQELLNMNTPPYRRLTKFGHG</sequence>